<reference evidence="2" key="1">
    <citation type="submission" date="2021-01" db="EMBL/GenBank/DDBJ databases">
        <authorList>
            <person name="Corre E."/>
            <person name="Pelletier E."/>
            <person name="Niang G."/>
            <person name="Scheremetjew M."/>
            <person name="Finn R."/>
            <person name="Kale V."/>
            <person name="Holt S."/>
            <person name="Cochrane G."/>
            <person name="Meng A."/>
            <person name="Brown T."/>
            <person name="Cohen L."/>
        </authorList>
    </citation>
    <scope>NUCLEOTIDE SEQUENCE</scope>
    <source>
        <strain evidence="2">CCMP281</strain>
    </source>
</reference>
<dbReference type="Gene3D" id="3.40.50.1000">
    <property type="entry name" value="HAD superfamily/HAD-like"/>
    <property type="match status" value="1"/>
</dbReference>
<evidence type="ECO:0000313" key="2">
    <source>
        <dbReference type="EMBL" id="CAE0145601.1"/>
    </source>
</evidence>
<dbReference type="GO" id="GO:0008967">
    <property type="term" value="F:phosphoglycolate phosphatase activity"/>
    <property type="evidence" value="ECO:0007669"/>
    <property type="project" value="TreeGrafter"/>
</dbReference>
<dbReference type="SFLD" id="SFLDS00003">
    <property type="entry name" value="Haloacid_Dehalogenase"/>
    <property type="match status" value="1"/>
</dbReference>
<organism evidence="2">
    <name type="scientific">Haptolina ericina</name>
    <dbReference type="NCBI Taxonomy" id="156174"/>
    <lineage>
        <taxon>Eukaryota</taxon>
        <taxon>Haptista</taxon>
        <taxon>Haptophyta</taxon>
        <taxon>Prymnesiophyceae</taxon>
        <taxon>Prymnesiales</taxon>
        <taxon>Prymnesiaceae</taxon>
        <taxon>Haptolina</taxon>
    </lineage>
</organism>
<dbReference type="GO" id="GO:0005829">
    <property type="term" value="C:cytosol"/>
    <property type="evidence" value="ECO:0007669"/>
    <property type="project" value="TreeGrafter"/>
</dbReference>
<dbReference type="PANTHER" id="PTHR43434">
    <property type="entry name" value="PHOSPHOGLYCOLATE PHOSPHATASE"/>
    <property type="match status" value="1"/>
</dbReference>
<dbReference type="InterPro" id="IPR036412">
    <property type="entry name" value="HAD-like_sf"/>
</dbReference>
<evidence type="ECO:0008006" key="3">
    <source>
        <dbReference type="Google" id="ProtNLM"/>
    </source>
</evidence>
<gene>
    <name evidence="2" type="ORF">HERI1096_LOCUS35923</name>
</gene>
<feature type="chain" id="PRO_5031078560" description="Phosphoglycolate phosphatase" evidence="1">
    <location>
        <begin position="17"/>
        <end position="253"/>
    </location>
</feature>
<dbReference type="Gene3D" id="1.10.150.240">
    <property type="entry name" value="Putative phosphatase, domain 2"/>
    <property type="match status" value="1"/>
</dbReference>
<dbReference type="PANTHER" id="PTHR43434:SF1">
    <property type="entry name" value="PHOSPHOGLYCOLATE PHOSPHATASE"/>
    <property type="match status" value="1"/>
</dbReference>
<feature type="signal peptide" evidence="1">
    <location>
        <begin position="1"/>
        <end position="16"/>
    </location>
</feature>
<keyword evidence="1" id="KW-0732">Signal</keyword>
<dbReference type="InterPro" id="IPR023198">
    <property type="entry name" value="PGP-like_dom2"/>
</dbReference>
<dbReference type="SFLD" id="SFLDG01129">
    <property type="entry name" value="C1.5:_HAD__Beta-PGM__Phosphata"/>
    <property type="match status" value="1"/>
</dbReference>
<dbReference type="InterPro" id="IPR050155">
    <property type="entry name" value="HAD-like_hydrolase_sf"/>
</dbReference>
<dbReference type="EMBL" id="HBHX01064889">
    <property type="protein sequence ID" value="CAE0145601.1"/>
    <property type="molecule type" value="Transcribed_RNA"/>
</dbReference>
<name>A0A7S3BUN6_9EUKA</name>
<dbReference type="InterPro" id="IPR023214">
    <property type="entry name" value="HAD_sf"/>
</dbReference>
<dbReference type="Pfam" id="PF13419">
    <property type="entry name" value="HAD_2"/>
    <property type="match status" value="1"/>
</dbReference>
<proteinExistence type="predicted"/>
<sequence length="253" mass="26591">MSWIVLVLLHPVAARALEGLRMRPVRACAPAGLTCTRTVLFDADGTLLDSLPPHIDFLRTLNDELGTGLELPQRGDVDACRRIAAAPMANFFREAGFPDSAIEHLVANYESRFARECPVFPFPGVEQLIGQLTDEGVACAIVSSNTAVNVQYGLGPALCARLQLIMGIDNGPADKANAISAALSQMGADPASTAYVGDTRKDAMKAAEAGVRFVGVSYGFEPLETLEPCGGGDAAVVVGSVGELESVLLGMCR</sequence>
<accession>A0A7S3BUN6</accession>
<protein>
    <recommendedName>
        <fullName evidence="3">Phosphoglycolate phosphatase</fullName>
    </recommendedName>
</protein>
<dbReference type="GO" id="GO:0006281">
    <property type="term" value="P:DNA repair"/>
    <property type="evidence" value="ECO:0007669"/>
    <property type="project" value="TreeGrafter"/>
</dbReference>
<dbReference type="SUPFAM" id="SSF56784">
    <property type="entry name" value="HAD-like"/>
    <property type="match status" value="1"/>
</dbReference>
<dbReference type="AlphaFoldDB" id="A0A7S3BUN6"/>
<evidence type="ECO:0000256" key="1">
    <source>
        <dbReference type="SAM" id="SignalP"/>
    </source>
</evidence>
<dbReference type="InterPro" id="IPR041492">
    <property type="entry name" value="HAD_2"/>
</dbReference>